<sequence length="111" mass="12804">MDAFFAIETDSKLLQDIMFANKSNPATWVIGIDQAKALRNPAFVDFRSADKYAKMHVENAVNIPYEELWTFDNLEKLNKSKEFVIIHDDPMVAGILAVSFRLLEYKTYILK</sequence>
<feature type="domain" description="Rhodanese" evidence="1">
    <location>
        <begin position="37"/>
        <end position="111"/>
    </location>
</feature>
<dbReference type="SUPFAM" id="SSF52821">
    <property type="entry name" value="Rhodanese/Cell cycle control phosphatase"/>
    <property type="match status" value="1"/>
</dbReference>
<evidence type="ECO:0000313" key="3">
    <source>
        <dbReference type="Proteomes" id="UP000603434"/>
    </source>
</evidence>
<accession>A0A8J6TIL7</accession>
<dbReference type="InterPro" id="IPR001763">
    <property type="entry name" value="Rhodanese-like_dom"/>
</dbReference>
<dbReference type="EMBL" id="JACNJH010000287">
    <property type="protein sequence ID" value="MBC8363305.1"/>
    <property type="molecule type" value="Genomic_DNA"/>
</dbReference>
<gene>
    <name evidence="2" type="ORF">H8E23_18140</name>
</gene>
<dbReference type="Gene3D" id="3.40.250.10">
    <property type="entry name" value="Rhodanese-like domain"/>
    <property type="match status" value="1"/>
</dbReference>
<comment type="caution">
    <text evidence="2">The sequence shown here is derived from an EMBL/GenBank/DDBJ whole genome shotgun (WGS) entry which is preliminary data.</text>
</comment>
<reference evidence="2 3" key="1">
    <citation type="submission" date="2020-08" db="EMBL/GenBank/DDBJ databases">
        <title>Bridging the membrane lipid divide: bacteria of the FCB group superphylum have the potential to synthesize archaeal ether lipids.</title>
        <authorList>
            <person name="Villanueva L."/>
            <person name="Von Meijenfeldt F.A.B."/>
            <person name="Westbye A.B."/>
            <person name="Yadav S."/>
            <person name="Hopmans E.C."/>
            <person name="Dutilh B.E."/>
            <person name="Sinninghe Damste J.S."/>
        </authorList>
    </citation>
    <scope>NUCLEOTIDE SEQUENCE [LARGE SCALE GENOMIC DNA]</scope>
    <source>
        <strain evidence="2">NIOZ-UU30</strain>
    </source>
</reference>
<evidence type="ECO:0000313" key="2">
    <source>
        <dbReference type="EMBL" id="MBC8363305.1"/>
    </source>
</evidence>
<dbReference type="Pfam" id="PF00581">
    <property type="entry name" value="Rhodanese"/>
    <property type="match status" value="1"/>
</dbReference>
<organism evidence="2 3">
    <name type="scientific">Candidatus Desulfatibia profunda</name>
    <dbReference type="NCBI Taxonomy" id="2841695"/>
    <lineage>
        <taxon>Bacteria</taxon>
        <taxon>Pseudomonadati</taxon>
        <taxon>Thermodesulfobacteriota</taxon>
        <taxon>Desulfobacteria</taxon>
        <taxon>Desulfobacterales</taxon>
        <taxon>Desulfobacterales incertae sedis</taxon>
        <taxon>Candidatus Desulfatibia</taxon>
    </lineage>
</organism>
<protein>
    <recommendedName>
        <fullName evidence="1">Rhodanese domain-containing protein</fullName>
    </recommendedName>
</protein>
<dbReference type="PROSITE" id="PS50206">
    <property type="entry name" value="RHODANESE_3"/>
    <property type="match status" value="1"/>
</dbReference>
<dbReference type="InterPro" id="IPR036873">
    <property type="entry name" value="Rhodanese-like_dom_sf"/>
</dbReference>
<dbReference type="Proteomes" id="UP000603434">
    <property type="component" value="Unassembled WGS sequence"/>
</dbReference>
<proteinExistence type="predicted"/>
<name>A0A8J6TIL7_9BACT</name>
<dbReference type="AlphaFoldDB" id="A0A8J6TIL7"/>
<evidence type="ECO:0000259" key="1">
    <source>
        <dbReference type="PROSITE" id="PS50206"/>
    </source>
</evidence>